<sequence length="157" mass="16873">MKKHLTLETFERSLKTYVHGLNEISSLEILTYVIDVQENNTETKIDIDIPTVETEWQGKRLDTTGTHLIPVIIGGRLYLFIPHIAAKTKMEMDMTTAASLLNTVAASIDGLVGPLCAIPEIETMGAPMGVGASVTVGGQNIAMATLAGSTYLKIVTA</sequence>
<keyword evidence="3" id="KW-1185">Reference proteome</keyword>
<feature type="domain" description="Neuraminidase-like" evidence="1">
    <location>
        <begin position="44"/>
        <end position="92"/>
    </location>
</feature>
<dbReference type="EMBL" id="NIZV01000215">
    <property type="protein sequence ID" value="RSL99806.1"/>
    <property type="molecule type" value="Genomic_DNA"/>
</dbReference>
<organism evidence="2 3">
    <name type="scientific">Fusarium ambrosium</name>
    <dbReference type="NCBI Taxonomy" id="131363"/>
    <lineage>
        <taxon>Eukaryota</taxon>
        <taxon>Fungi</taxon>
        <taxon>Dikarya</taxon>
        <taxon>Ascomycota</taxon>
        <taxon>Pezizomycotina</taxon>
        <taxon>Sordariomycetes</taxon>
        <taxon>Hypocreomycetidae</taxon>
        <taxon>Hypocreales</taxon>
        <taxon>Nectriaceae</taxon>
        <taxon>Fusarium</taxon>
        <taxon>Fusarium solani species complex</taxon>
    </lineage>
</organism>
<accession>A0A428TCP4</accession>
<dbReference type="Proteomes" id="UP000288429">
    <property type="component" value="Unassembled WGS sequence"/>
</dbReference>
<proteinExistence type="predicted"/>
<dbReference type="InterPro" id="IPR041079">
    <property type="entry name" value="Neuraminidase-like"/>
</dbReference>
<dbReference type="AlphaFoldDB" id="A0A428TCP4"/>
<name>A0A428TCP4_9HYPO</name>
<evidence type="ECO:0000313" key="3">
    <source>
        <dbReference type="Proteomes" id="UP000288429"/>
    </source>
</evidence>
<dbReference type="Pfam" id="PF18413">
    <property type="entry name" value="Neuraminidase"/>
    <property type="match status" value="1"/>
</dbReference>
<reference evidence="2 3" key="1">
    <citation type="submission" date="2017-06" db="EMBL/GenBank/DDBJ databases">
        <title>Cmopartive genomic analysis of Ambrosia Fusariam Clade fungi.</title>
        <authorList>
            <person name="Stajich J.E."/>
            <person name="Carrillo J."/>
            <person name="Kijimoto T."/>
            <person name="Eskalen A."/>
            <person name="O'Donnell K."/>
            <person name="Kasson M."/>
        </authorList>
    </citation>
    <scope>NUCLEOTIDE SEQUENCE [LARGE SCALE GENOMIC DNA]</scope>
    <source>
        <strain evidence="2 3">NRRL 20438</strain>
    </source>
</reference>
<comment type="caution">
    <text evidence="2">The sequence shown here is derived from an EMBL/GenBank/DDBJ whole genome shotgun (WGS) entry which is preliminary data.</text>
</comment>
<protein>
    <recommendedName>
        <fullName evidence="1">Neuraminidase-like domain-containing protein</fullName>
    </recommendedName>
</protein>
<evidence type="ECO:0000313" key="2">
    <source>
        <dbReference type="EMBL" id="RSL99806.1"/>
    </source>
</evidence>
<gene>
    <name evidence="2" type="ORF">CDV31_012057</name>
</gene>
<evidence type="ECO:0000259" key="1">
    <source>
        <dbReference type="Pfam" id="PF18413"/>
    </source>
</evidence>